<evidence type="ECO:0000313" key="2">
    <source>
        <dbReference type="Proteomes" id="UP000230251"/>
    </source>
</evidence>
<organism evidence="1 2">
    <name type="scientific">Candidatus Uhrbacteria bacterium CG_4_9_14_0_2_um_filter_41_50</name>
    <dbReference type="NCBI Taxonomy" id="1975031"/>
    <lineage>
        <taxon>Bacteria</taxon>
        <taxon>Candidatus Uhriibacteriota</taxon>
    </lineage>
</organism>
<comment type="caution">
    <text evidence="1">The sequence shown here is derived from an EMBL/GenBank/DDBJ whole genome shotgun (WGS) entry which is preliminary data.</text>
</comment>
<evidence type="ECO:0000313" key="1">
    <source>
        <dbReference type="EMBL" id="PJC24800.1"/>
    </source>
</evidence>
<name>A0A2M8EPY0_9BACT</name>
<accession>A0A2M8EPY0</accession>
<dbReference type="AlphaFoldDB" id="A0A2M8EPY0"/>
<evidence type="ECO:0008006" key="3">
    <source>
        <dbReference type="Google" id="ProtNLM"/>
    </source>
</evidence>
<gene>
    <name evidence="1" type="ORF">CO057_01025</name>
</gene>
<proteinExistence type="predicted"/>
<dbReference type="EMBL" id="PFSI01000018">
    <property type="protein sequence ID" value="PJC24800.1"/>
    <property type="molecule type" value="Genomic_DNA"/>
</dbReference>
<protein>
    <recommendedName>
        <fullName evidence="3">RES domain-containing protein</fullName>
    </recommendedName>
</protein>
<reference evidence="2" key="1">
    <citation type="submission" date="2017-09" db="EMBL/GenBank/DDBJ databases">
        <title>Depth-based differentiation of microbial function through sediment-hosted aquifers and enrichment of novel symbionts in the deep terrestrial subsurface.</title>
        <authorList>
            <person name="Probst A.J."/>
            <person name="Ladd B."/>
            <person name="Jarett J.K."/>
            <person name="Geller-Mcgrath D.E."/>
            <person name="Sieber C.M.K."/>
            <person name="Emerson J.B."/>
            <person name="Anantharaman K."/>
            <person name="Thomas B.C."/>
            <person name="Malmstrom R."/>
            <person name="Stieglmeier M."/>
            <person name="Klingl A."/>
            <person name="Woyke T."/>
            <person name="Ryan C.M."/>
            <person name="Banfield J.F."/>
        </authorList>
    </citation>
    <scope>NUCLEOTIDE SEQUENCE [LARGE SCALE GENOMIC DNA]</scope>
</reference>
<sequence>MRENQRSPEKELIKIPEQKENEITAEYLLRLESDGRFLFHGSPNTEIKRLMTGDAYCATGHPDRNRCAVYATDHARLAVMRAILPPPDKTPSCHIVTEMSDGQAILKIRSSIEIQLVDGAVYVLSKGNFRDVPDADWQSYTPINVLKKISVDLADFEALGGVIDQEILDLPPPKPKFTREERFKKD</sequence>
<dbReference type="Proteomes" id="UP000230251">
    <property type="component" value="Unassembled WGS sequence"/>
</dbReference>